<gene>
    <name evidence="2" type="ORF">DPMN_141131</name>
</gene>
<protein>
    <submittedName>
        <fullName evidence="2">Uncharacterized protein</fullName>
    </submittedName>
</protein>
<evidence type="ECO:0000256" key="1">
    <source>
        <dbReference type="SAM" id="MobiDB-lite"/>
    </source>
</evidence>
<accession>A0A9D4G930</accession>
<dbReference type="AlphaFoldDB" id="A0A9D4G930"/>
<name>A0A9D4G930_DREPO</name>
<evidence type="ECO:0000313" key="2">
    <source>
        <dbReference type="EMBL" id="KAH3812693.1"/>
    </source>
</evidence>
<reference evidence="2" key="2">
    <citation type="submission" date="2020-11" db="EMBL/GenBank/DDBJ databases">
        <authorList>
            <person name="McCartney M.A."/>
            <person name="Auch B."/>
            <person name="Kono T."/>
            <person name="Mallez S."/>
            <person name="Becker A."/>
            <person name="Gohl D.M."/>
            <person name="Silverstein K.A.T."/>
            <person name="Koren S."/>
            <person name="Bechman K.B."/>
            <person name="Herman A."/>
            <person name="Abrahante J.E."/>
            <person name="Garbe J."/>
        </authorList>
    </citation>
    <scope>NUCLEOTIDE SEQUENCE</scope>
    <source>
        <strain evidence="2">Duluth1</strain>
        <tissue evidence="2">Whole animal</tissue>
    </source>
</reference>
<dbReference type="EMBL" id="JAIWYP010000006">
    <property type="protein sequence ID" value="KAH3812693.1"/>
    <property type="molecule type" value="Genomic_DNA"/>
</dbReference>
<feature type="region of interest" description="Disordered" evidence="1">
    <location>
        <begin position="1"/>
        <end position="31"/>
    </location>
</feature>
<proteinExistence type="predicted"/>
<comment type="caution">
    <text evidence="2">The sequence shown here is derived from an EMBL/GenBank/DDBJ whole genome shotgun (WGS) entry which is preliminary data.</text>
</comment>
<dbReference type="Proteomes" id="UP000828390">
    <property type="component" value="Unassembled WGS sequence"/>
</dbReference>
<evidence type="ECO:0000313" key="3">
    <source>
        <dbReference type="Proteomes" id="UP000828390"/>
    </source>
</evidence>
<organism evidence="2 3">
    <name type="scientific">Dreissena polymorpha</name>
    <name type="common">Zebra mussel</name>
    <name type="synonym">Mytilus polymorpha</name>
    <dbReference type="NCBI Taxonomy" id="45954"/>
    <lineage>
        <taxon>Eukaryota</taxon>
        <taxon>Metazoa</taxon>
        <taxon>Spiralia</taxon>
        <taxon>Lophotrochozoa</taxon>
        <taxon>Mollusca</taxon>
        <taxon>Bivalvia</taxon>
        <taxon>Autobranchia</taxon>
        <taxon>Heteroconchia</taxon>
        <taxon>Euheterodonta</taxon>
        <taxon>Imparidentia</taxon>
        <taxon>Neoheterodontei</taxon>
        <taxon>Myida</taxon>
        <taxon>Dreissenoidea</taxon>
        <taxon>Dreissenidae</taxon>
        <taxon>Dreissena</taxon>
    </lineage>
</organism>
<keyword evidence="3" id="KW-1185">Reference proteome</keyword>
<reference evidence="2" key="1">
    <citation type="journal article" date="2019" name="bioRxiv">
        <title>The Genome of the Zebra Mussel, Dreissena polymorpha: A Resource for Invasive Species Research.</title>
        <authorList>
            <person name="McCartney M.A."/>
            <person name="Auch B."/>
            <person name="Kono T."/>
            <person name="Mallez S."/>
            <person name="Zhang Y."/>
            <person name="Obille A."/>
            <person name="Becker A."/>
            <person name="Abrahante J.E."/>
            <person name="Garbe J."/>
            <person name="Badalamenti J.P."/>
            <person name="Herman A."/>
            <person name="Mangelson H."/>
            <person name="Liachko I."/>
            <person name="Sullivan S."/>
            <person name="Sone E.D."/>
            <person name="Koren S."/>
            <person name="Silverstein K.A.T."/>
            <person name="Beckman K.B."/>
            <person name="Gohl D.M."/>
        </authorList>
    </citation>
    <scope>NUCLEOTIDE SEQUENCE</scope>
    <source>
        <strain evidence="2">Duluth1</strain>
        <tissue evidence="2">Whole animal</tissue>
    </source>
</reference>
<sequence length="57" mass="6378">MTTLSFLGSGPRLGDVRETEKCDPSEGHAKDELSYRKPWQGRFIVMLISKSDTLGHV</sequence>
<feature type="compositionally biased region" description="Basic and acidic residues" evidence="1">
    <location>
        <begin position="14"/>
        <end position="31"/>
    </location>
</feature>